<dbReference type="Proteomes" id="UP001056120">
    <property type="component" value="Linkage Group LG11"/>
</dbReference>
<evidence type="ECO:0000313" key="1">
    <source>
        <dbReference type="EMBL" id="KAI3799832.1"/>
    </source>
</evidence>
<gene>
    <name evidence="1" type="ORF">L1987_35136</name>
</gene>
<keyword evidence="2" id="KW-1185">Reference proteome</keyword>
<name>A0ACB9HW94_9ASTR</name>
<organism evidence="1 2">
    <name type="scientific">Smallanthus sonchifolius</name>
    <dbReference type="NCBI Taxonomy" id="185202"/>
    <lineage>
        <taxon>Eukaryota</taxon>
        <taxon>Viridiplantae</taxon>
        <taxon>Streptophyta</taxon>
        <taxon>Embryophyta</taxon>
        <taxon>Tracheophyta</taxon>
        <taxon>Spermatophyta</taxon>
        <taxon>Magnoliopsida</taxon>
        <taxon>eudicotyledons</taxon>
        <taxon>Gunneridae</taxon>
        <taxon>Pentapetalae</taxon>
        <taxon>asterids</taxon>
        <taxon>campanulids</taxon>
        <taxon>Asterales</taxon>
        <taxon>Asteraceae</taxon>
        <taxon>Asteroideae</taxon>
        <taxon>Heliantheae alliance</taxon>
        <taxon>Millerieae</taxon>
        <taxon>Smallanthus</taxon>
    </lineage>
</organism>
<comment type="caution">
    <text evidence="1">The sequence shown here is derived from an EMBL/GenBank/DDBJ whole genome shotgun (WGS) entry which is preliminary data.</text>
</comment>
<evidence type="ECO:0000313" key="2">
    <source>
        <dbReference type="Proteomes" id="UP001056120"/>
    </source>
</evidence>
<dbReference type="EMBL" id="CM042028">
    <property type="protein sequence ID" value="KAI3799832.1"/>
    <property type="molecule type" value="Genomic_DNA"/>
</dbReference>
<reference evidence="2" key="1">
    <citation type="journal article" date="2022" name="Mol. Ecol. Resour.">
        <title>The genomes of chicory, endive, great burdock and yacon provide insights into Asteraceae palaeo-polyploidization history and plant inulin production.</title>
        <authorList>
            <person name="Fan W."/>
            <person name="Wang S."/>
            <person name="Wang H."/>
            <person name="Wang A."/>
            <person name="Jiang F."/>
            <person name="Liu H."/>
            <person name="Zhao H."/>
            <person name="Xu D."/>
            <person name="Zhang Y."/>
        </authorList>
    </citation>
    <scope>NUCLEOTIDE SEQUENCE [LARGE SCALE GENOMIC DNA]</scope>
    <source>
        <strain evidence="2">cv. Yunnan</strain>
    </source>
</reference>
<proteinExistence type="predicted"/>
<reference evidence="1 2" key="2">
    <citation type="journal article" date="2022" name="Mol. Ecol. Resour.">
        <title>The genomes of chicory, endive, great burdock and yacon provide insights into Asteraceae paleo-polyploidization history and plant inulin production.</title>
        <authorList>
            <person name="Fan W."/>
            <person name="Wang S."/>
            <person name="Wang H."/>
            <person name="Wang A."/>
            <person name="Jiang F."/>
            <person name="Liu H."/>
            <person name="Zhao H."/>
            <person name="Xu D."/>
            <person name="Zhang Y."/>
        </authorList>
    </citation>
    <scope>NUCLEOTIDE SEQUENCE [LARGE SCALE GENOMIC DNA]</scope>
    <source>
        <strain evidence="2">cv. Yunnan</strain>
        <tissue evidence="1">Leaves</tissue>
    </source>
</reference>
<protein>
    <submittedName>
        <fullName evidence="1">Uncharacterized protein</fullName>
    </submittedName>
</protein>
<accession>A0ACB9HW94</accession>
<sequence>MFCICSSIVLFHDRYSYSSSSSEFFRHKFINKKKRPGSGHLVSSLIKTVWVWSEIIEACARSFGPAVRGSLCMVVTFAMVDLGGSTKVNSPPPAAQVSEVLCGRLAMIGIYEDERRFLSYLVKLHQEKGTLHEIIMSNLLEQMDPYALQVFSNIALQCLNEDRKQRPTMSLIVKDLEISLKYQGTRTQLWGTERAGGWPFLFKLEGNQKLRKITICHGLGIHSLMFTAEDSDGLLRSSEQYSGLIYDPNIDEMFVIDFDADEEMIGISGTFRIANFALISSLSFETNKKKHGPYGKVGTQDTHFSGSWDLGLFDGFYGHYGFYVDAIGCYLKTNI</sequence>